<gene>
    <name evidence="1" type="ORF">dsmv_0236</name>
</gene>
<proteinExistence type="predicted"/>
<reference evidence="1 2" key="1">
    <citation type="journal article" date="2013" name="Genome Announc.">
        <title>Draft genome sequences for three mercury-methylating, sulfate-reducing bacteria.</title>
        <authorList>
            <person name="Brown S.D."/>
            <person name="Hurt R.A.Jr."/>
            <person name="Gilmour C.C."/>
            <person name="Elias D.A."/>
        </authorList>
    </citation>
    <scope>NUCLEOTIDE SEQUENCE [LARGE SCALE GENOMIC DNA]</scope>
    <source>
        <strain evidence="1 2">DSM 2059</strain>
    </source>
</reference>
<comment type="caution">
    <text evidence="1">The sequence shown here is derived from an EMBL/GenBank/DDBJ whole genome shotgun (WGS) entry which is preliminary data.</text>
</comment>
<evidence type="ECO:0000313" key="1">
    <source>
        <dbReference type="EMBL" id="EPR38826.1"/>
    </source>
</evidence>
<dbReference type="Proteomes" id="UP000014977">
    <property type="component" value="Unassembled WGS sequence"/>
</dbReference>
<evidence type="ECO:0000313" key="2">
    <source>
        <dbReference type="Proteomes" id="UP000014977"/>
    </source>
</evidence>
<keyword evidence="2" id="KW-1185">Reference proteome</keyword>
<dbReference type="AlphaFoldDB" id="S7TPI5"/>
<name>S7TPI5_DESML</name>
<accession>S7TPI5</accession>
<dbReference type="EMBL" id="ATHJ01000094">
    <property type="protein sequence ID" value="EPR38826.1"/>
    <property type="molecule type" value="Genomic_DNA"/>
</dbReference>
<sequence length="37" mass="4077">MMAVIDTGCGMGKNATILIVKDDMAVHRLTMRLPHHV</sequence>
<organism evidence="1 2">
    <name type="scientific">Desulfococcus multivorans DSM 2059</name>
    <dbReference type="NCBI Taxonomy" id="1121405"/>
    <lineage>
        <taxon>Bacteria</taxon>
        <taxon>Pseudomonadati</taxon>
        <taxon>Thermodesulfobacteriota</taxon>
        <taxon>Desulfobacteria</taxon>
        <taxon>Desulfobacterales</taxon>
        <taxon>Desulfococcaceae</taxon>
        <taxon>Desulfococcus</taxon>
    </lineage>
</organism>
<protein>
    <submittedName>
        <fullName evidence="1">Uncharacterized protein</fullName>
    </submittedName>
</protein>
<dbReference type="STRING" id="897.B2D07_04675"/>